<evidence type="ECO:0000313" key="6">
    <source>
        <dbReference type="EMBL" id="RTH30863.1"/>
    </source>
</evidence>
<evidence type="ECO:0000313" key="13">
    <source>
        <dbReference type="Proteomes" id="UP000288051"/>
    </source>
</evidence>
<dbReference type="PROSITE" id="PS00061">
    <property type="entry name" value="ADH_SHORT"/>
    <property type="match status" value="1"/>
</dbReference>
<dbReference type="GeneID" id="93865990"/>
<evidence type="ECO:0000256" key="2">
    <source>
        <dbReference type="ARBA" id="ARBA00023002"/>
    </source>
</evidence>
<evidence type="ECO:0000256" key="3">
    <source>
        <dbReference type="RuleBase" id="RU000363"/>
    </source>
</evidence>
<name>A0A348XQM7_THESC</name>
<evidence type="ECO:0000313" key="7">
    <source>
        <dbReference type="EMBL" id="RTH34696.1"/>
    </source>
</evidence>
<dbReference type="InterPro" id="IPR036291">
    <property type="entry name" value="NAD(P)-bd_dom_sf"/>
</dbReference>
<organism evidence="9 14">
    <name type="scientific">Thermus scotoductus</name>
    <dbReference type="NCBI Taxonomy" id="37636"/>
    <lineage>
        <taxon>Bacteria</taxon>
        <taxon>Thermotogati</taxon>
        <taxon>Deinococcota</taxon>
        <taxon>Deinococci</taxon>
        <taxon>Thermales</taxon>
        <taxon>Thermaceae</taxon>
        <taxon>Thermus</taxon>
    </lineage>
</organism>
<dbReference type="AlphaFoldDB" id="A0A348XQM7"/>
<dbReference type="Proteomes" id="UP000287439">
    <property type="component" value="Unassembled WGS sequence"/>
</dbReference>
<comment type="similarity">
    <text evidence="1 3">Belongs to the short-chain dehydrogenases/reductases (SDR) family.</text>
</comment>
<evidence type="ECO:0000256" key="1">
    <source>
        <dbReference type="ARBA" id="ARBA00006484"/>
    </source>
</evidence>
<dbReference type="Pfam" id="PF00106">
    <property type="entry name" value="adh_short"/>
    <property type="match status" value="1"/>
</dbReference>
<dbReference type="EMBL" id="PEML01000287">
    <property type="protein sequence ID" value="RTI05930.1"/>
    <property type="molecule type" value="Genomic_DNA"/>
</dbReference>
<dbReference type="PRINTS" id="PR00080">
    <property type="entry name" value="SDRFAMILY"/>
</dbReference>
<dbReference type="Proteomes" id="UP000288073">
    <property type="component" value="Unassembled WGS sequence"/>
</dbReference>
<protein>
    <submittedName>
        <fullName evidence="9">Short-chain dehydrogenase</fullName>
    </submittedName>
</protein>
<dbReference type="Proteomes" id="UP000287962">
    <property type="component" value="Unassembled WGS sequence"/>
</dbReference>
<evidence type="ECO:0000313" key="11">
    <source>
        <dbReference type="Proteomes" id="UP000287439"/>
    </source>
</evidence>
<evidence type="ECO:0000313" key="14">
    <source>
        <dbReference type="Proteomes" id="UP000288073"/>
    </source>
</evidence>
<dbReference type="Gene3D" id="3.40.50.720">
    <property type="entry name" value="NAD(P)-binding Rossmann-like Domain"/>
    <property type="match status" value="1"/>
</dbReference>
<evidence type="ECO:0000313" key="8">
    <source>
        <dbReference type="EMBL" id="RTI05930.1"/>
    </source>
</evidence>
<reference evidence="8" key="1">
    <citation type="submission" date="2017-10" db="EMBL/GenBank/DDBJ databases">
        <authorList>
            <person name="Wilpiszeski R.L."/>
            <person name="Zhidan Z."/>
            <person name="House C.H."/>
        </authorList>
    </citation>
    <scope>NUCLEOTIDE SEQUENCE</scope>
    <source>
        <strain evidence="8">12_S12</strain>
    </source>
</reference>
<dbReference type="EMBL" id="PELV01000365">
    <property type="protein sequence ID" value="RTH15999.1"/>
    <property type="molecule type" value="Genomic_DNA"/>
</dbReference>
<gene>
    <name evidence="9" type="ORF">CSW23_01080</name>
    <name evidence="8" type="ORF">CSW25_10030</name>
    <name evidence="6" type="ORF">CSW33_09335</name>
    <name evidence="7" type="ORF">CSW37_08860</name>
    <name evidence="5" type="ORF">CSW41_09580</name>
    <name evidence="4" type="ORF">CSW50_02385</name>
</gene>
<keyword evidence="12" id="KW-1185">Reference proteome</keyword>
<evidence type="ECO:0000313" key="9">
    <source>
        <dbReference type="EMBL" id="RTI20655.1"/>
    </source>
</evidence>
<dbReference type="Proteomes" id="UP000288082">
    <property type="component" value="Unassembled WGS sequence"/>
</dbReference>
<evidence type="ECO:0000313" key="15">
    <source>
        <dbReference type="Proteomes" id="UP000288082"/>
    </source>
</evidence>
<dbReference type="InterPro" id="IPR020904">
    <property type="entry name" value="Sc_DH/Rdtase_CS"/>
</dbReference>
<dbReference type="PANTHER" id="PTHR44196">
    <property type="entry name" value="DEHYDROGENASE/REDUCTASE SDR FAMILY MEMBER 7B"/>
    <property type="match status" value="1"/>
</dbReference>
<keyword evidence="2" id="KW-0560">Oxidoreductase</keyword>
<dbReference type="EMBL" id="PEMN01000022">
    <property type="protein sequence ID" value="RTI20655.1"/>
    <property type="molecule type" value="Genomic_DNA"/>
</dbReference>
<dbReference type="NCBIfam" id="NF005594">
    <property type="entry name" value="PRK07326.1"/>
    <property type="match status" value="1"/>
</dbReference>
<accession>A0A348XQM7</accession>
<evidence type="ECO:0000313" key="4">
    <source>
        <dbReference type="EMBL" id="RTH04565.1"/>
    </source>
</evidence>
<dbReference type="Proteomes" id="UP000288051">
    <property type="component" value="Unassembled WGS sequence"/>
</dbReference>
<comment type="caution">
    <text evidence="9">The sequence shown here is derived from an EMBL/GenBank/DDBJ whole genome shotgun (WGS) entry which is preliminary data.</text>
</comment>
<dbReference type="SUPFAM" id="SSF51735">
    <property type="entry name" value="NAD(P)-binding Rossmann-fold domains"/>
    <property type="match status" value="1"/>
</dbReference>
<proteinExistence type="inferred from homology"/>
<reference evidence="10 11" key="2">
    <citation type="journal article" date="2019" name="Extremophiles">
        <title>Biogeography of thermophiles and predominance of Thermus scotoductus in domestic water heaters.</title>
        <authorList>
            <person name="Wilpiszeski R.L."/>
            <person name="Zhang Z."/>
            <person name="House C.H."/>
        </authorList>
    </citation>
    <scope>NUCLEOTIDE SEQUENCE [LARGE SCALE GENOMIC DNA]</scope>
    <source>
        <strain evidence="9 14">10_S10</strain>
        <strain evidence="8 12">12_S12</strain>
        <strain evidence="6 10">20_S20</strain>
        <strain evidence="7 13">24_S24</strain>
        <strain evidence="5 11">28_S28</strain>
        <strain evidence="4 15">38_S38</strain>
    </source>
</reference>
<dbReference type="EMBL" id="PELM01000049">
    <property type="protein sequence ID" value="RTH04565.1"/>
    <property type="molecule type" value="Genomic_DNA"/>
</dbReference>
<evidence type="ECO:0000313" key="10">
    <source>
        <dbReference type="Proteomes" id="UP000286928"/>
    </source>
</evidence>
<dbReference type="RefSeq" id="WP_015716850.1">
    <property type="nucleotide sequence ID" value="NZ_DAHVNI010000002.1"/>
</dbReference>
<evidence type="ECO:0000313" key="12">
    <source>
        <dbReference type="Proteomes" id="UP000287962"/>
    </source>
</evidence>
<dbReference type="GO" id="GO:0016491">
    <property type="term" value="F:oxidoreductase activity"/>
    <property type="evidence" value="ECO:0007669"/>
    <property type="project" value="UniProtKB-KW"/>
</dbReference>
<dbReference type="PRINTS" id="PR00081">
    <property type="entry name" value="GDHRDH"/>
</dbReference>
<dbReference type="EMBL" id="PEMD01000285">
    <property type="protein sequence ID" value="RTH30863.1"/>
    <property type="molecule type" value="Genomic_DNA"/>
</dbReference>
<evidence type="ECO:0000313" key="5">
    <source>
        <dbReference type="EMBL" id="RTH15999.1"/>
    </source>
</evidence>
<dbReference type="Proteomes" id="UP000286928">
    <property type="component" value="Unassembled WGS sequence"/>
</dbReference>
<dbReference type="InterPro" id="IPR002347">
    <property type="entry name" value="SDR_fam"/>
</dbReference>
<sequence length="230" mass="23873">MRVALVSGASRGIGEAIARLLHAKGYRVGLFARDEGRLKALASELGEGAVALPGDVRSFADWQKAVAGLLEAYGQLDLLVNNAGIGVMKPVAELSEEEFRQVLEVNLVGPFLGLKAALPALLASRGMVVNIASLAGKNAFKGGAAYNASKFGLLGLMGAAMLELREAGVRVVNILPGSVDTGFAGNTPGASWKLSPLDVAQAVLFAAEMPERAMVSEIELRPTHTAPKVG</sequence>
<dbReference type="EMBL" id="PELZ01000321">
    <property type="protein sequence ID" value="RTH34696.1"/>
    <property type="molecule type" value="Genomic_DNA"/>
</dbReference>
<dbReference type="GO" id="GO:0016020">
    <property type="term" value="C:membrane"/>
    <property type="evidence" value="ECO:0007669"/>
    <property type="project" value="TreeGrafter"/>
</dbReference>
<dbReference type="PANTHER" id="PTHR44196:SF1">
    <property type="entry name" value="DEHYDROGENASE_REDUCTASE SDR FAMILY MEMBER 7B"/>
    <property type="match status" value="1"/>
</dbReference>